<protein>
    <submittedName>
        <fullName evidence="1">(African queen) hypothetical protein</fullName>
    </submittedName>
</protein>
<dbReference type="OrthoDB" id="7424441at2759"/>
<evidence type="ECO:0000313" key="2">
    <source>
        <dbReference type="Proteomes" id="UP000789524"/>
    </source>
</evidence>
<comment type="caution">
    <text evidence="1">The sequence shown here is derived from an EMBL/GenBank/DDBJ whole genome shotgun (WGS) entry which is preliminary data.</text>
</comment>
<dbReference type="EMBL" id="CAKASE010000074">
    <property type="protein sequence ID" value="CAG9575670.1"/>
    <property type="molecule type" value="Genomic_DNA"/>
</dbReference>
<name>A0A8J2W805_9NEOP</name>
<organism evidence="1 2">
    <name type="scientific">Danaus chrysippus</name>
    <name type="common">African queen</name>
    <dbReference type="NCBI Taxonomy" id="151541"/>
    <lineage>
        <taxon>Eukaryota</taxon>
        <taxon>Metazoa</taxon>
        <taxon>Ecdysozoa</taxon>
        <taxon>Arthropoda</taxon>
        <taxon>Hexapoda</taxon>
        <taxon>Insecta</taxon>
        <taxon>Pterygota</taxon>
        <taxon>Neoptera</taxon>
        <taxon>Endopterygota</taxon>
        <taxon>Lepidoptera</taxon>
        <taxon>Glossata</taxon>
        <taxon>Ditrysia</taxon>
        <taxon>Papilionoidea</taxon>
        <taxon>Nymphalidae</taxon>
        <taxon>Danainae</taxon>
        <taxon>Danaini</taxon>
        <taxon>Danaina</taxon>
        <taxon>Danaus</taxon>
        <taxon>Anosia</taxon>
    </lineage>
</organism>
<evidence type="ECO:0000313" key="1">
    <source>
        <dbReference type="EMBL" id="CAG9575670.1"/>
    </source>
</evidence>
<keyword evidence="2" id="KW-1185">Reference proteome</keyword>
<sequence>MQNEWLDIGDFCIPLALKWRTLIHDWSPALLKFYLNAFQMTLPDQSNLVRWGKGTEKTCYICGKAVGTAKHLLVGCKVLLDSGQYSRRHDRVLEIIRFVREGTRAIKSNVKPYSILKAASDWTIMMDTYEKQYKIPEDICASASRPDIFLYSRILKRVVMIELTVPWETNIPKVHAIKVNKYYELTNELTRNRFVVDLYAVEVGARGITAKSLYNLLKDLGLSRTNINSFLERTSKAALVGSFQIWLGRERNLDSGGERITRVKLMTGYEPICSYNGQWNDNKKKVFIYSIQVQHNTPAPFVSSHVIGPRIKGDIQRSGTSYNDTMWKGTEIFTKIYIHV</sequence>
<dbReference type="Proteomes" id="UP000789524">
    <property type="component" value="Unassembled WGS sequence"/>
</dbReference>
<proteinExistence type="predicted"/>
<gene>
    <name evidence="1" type="ORF">DCHRY22_LOCUS11526</name>
</gene>
<accession>A0A8J2W805</accession>
<dbReference type="AlphaFoldDB" id="A0A8J2W805"/>
<reference evidence="1" key="1">
    <citation type="submission" date="2021-09" db="EMBL/GenBank/DDBJ databases">
        <authorList>
            <person name="Martin H S."/>
        </authorList>
    </citation>
    <scope>NUCLEOTIDE SEQUENCE</scope>
</reference>